<reference evidence="1 2" key="1">
    <citation type="journal article" date="1991" name="Int. J. Syst. Bacteriol.">
        <title>Description of the erythromycin-producing bacterium Arthrobacter sp. strain NRRL B-3381 as Aeromicrobium erythreum gen. nov., sp. nov.</title>
        <authorList>
            <person name="Miller E.S."/>
            <person name="Woese C.R."/>
            <person name="Brenner S."/>
        </authorList>
    </citation>
    <scope>NUCLEOTIDE SEQUENCE [LARGE SCALE GENOMIC DNA]</scope>
    <source>
        <strain evidence="1 2">AR18</strain>
    </source>
</reference>
<dbReference type="Proteomes" id="UP000067689">
    <property type="component" value="Chromosome"/>
</dbReference>
<organism evidence="1 2">
    <name type="scientific">Aeromicrobium erythreum</name>
    <dbReference type="NCBI Taxonomy" id="2041"/>
    <lineage>
        <taxon>Bacteria</taxon>
        <taxon>Bacillati</taxon>
        <taxon>Actinomycetota</taxon>
        <taxon>Actinomycetes</taxon>
        <taxon>Propionibacteriales</taxon>
        <taxon>Nocardioidaceae</taxon>
        <taxon>Aeromicrobium</taxon>
    </lineage>
</organism>
<evidence type="ECO:0000313" key="2">
    <source>
        <dbReference type="Proteomes" id="UP000067689"/>
    </source>
</evidence>
<dbReference type="PATRIC" id="fig|2041.4.peg.1061"/>
<gene>
    <name evidence="1" type="ORF">AERYTH_05120</name>
</gene>
<name>A0A0U4CN44_9ACTN</name>
<dbReference type="AlphaFoldDB" id="A0A0U4CN44"/>
<keyword evidence="2" id="KW-1185">Reference proteome</keyword>
<evidence type="ECO:0000313" key="1">
    <source>
        <dbReference type="EMBL" id="ALX04124.1"/>
    </source>
</evidence>
<dbReference type="EMBL" id="CP011502">
    <property type="protein sequence ID" value="ALX04124.1"/>
    <property type="molecule type" value="Genomic_DNA"/>
</dbReference>
<dbReference type="STRING" id="2041.AERYTH_05120"/>
<protein>
    <submittedName>
        <fullName evidence="1">Uncharacterized protein</fullName>
    </submittedName>
</protein>
<dbReference type="KEGG" id="aer:AERYTH_05120"/>
<accession>A0A0U4CN44</accession>
<proteinExistence type="predicted"/>
<sequence length="98" mass="10140">MWVGVDAERLRALRDGSPLDGEVVAAESDDEQHELEALEAAAEDGPVVVVAEVAQSADGSTADVTLADVEALHVDADGSGNLAWYAPQELETVLGLLG</sequence>